<dbReference type="InterPro" id="IPR010819">
    <property type="entry name" value="AGE/CE"/>
</dbReference>
<dbReference type="GO" id="GO:0005975">
    <property type="term" value="P:carbohydrate metabolic process"/>
    <property type="evidence" value="ECO:0007669"/>
    <property type="project" value="InterPro"/>
</dbReference>
<evidence type="ECO:0000256" key="1">
    <source>
        <dbReference type="ARBA" id="ARBA00008558"/>
    </source>
</evidence>
<dbReference type="EMBL" id="JAFMYV010000006">
    <property type="protein sequence ID" value="MBO0937539.1"/>
    <property type="molecule type" value="Genomic_DNA"/>
</dbReference>
<comment type="similarity">
    <text evidence="1">Belongs to the N-acylglucosamine 2-epimerase family.</text>
</comment>
<dbReference type="Pfam" id="PF07221">
    <property type="entry name" value="GlcNAc_2-epim"/>
    <property type="match status" value="2"/>
</dbReference>
<dbReference type="RefSeq" id="WP_207365095.1">
    <property type="nucleotide sequence ID" value="NZ_JAFMYV010000006.1"/>
</dbReference>
<keyword evidence="2" id="KW-0413">Isomerase</keyword>
<dbReference type="GO" id="GO:0016853">
    <property type="term" value="F:isomerase activity"/>
    <property type="evidence" value="ECO:0007669"/>
    <property type="project" value="UniProtKB-KW"/>
</dbReference>
<dbReference type="AlphaFoldDB" id="A0A939K3M8"/>
<reference evidence="3" key="1">
    <citation type="submission" date="2021-03" db="EMBL/GenBank/DDBJ databases">
        <title>Fibrella sp. HMF5335 genome sequencing and assembly.</title>
        <authorList>
            <person name="Kang H."/>
            <person name="Kim H."/>
            <person name="Bae S."/>
            <person name="Joh K."/>
        </authorList>
    </citation>
    <scope>NUCLEOTIDE SEQUENCE</scope>
    <source>
        <strain evidence="3">HMF5335</strain>
    </source>
</reference>
<name>A0A939K3M8_9BACT</name>
<protein>
    <submittedName>
        <fullName evidence="3">AGE family epimerase/isomerase</fullName>
    </submittedName>
</protein>
<dbReference type="InterPro" id="IPR012341">
    <property type="entry name" value="6hp_glycosidase-like_sf"/>
</dbReference>
<sequence>MFDFSKIASDCQRALVDDLIPFWLRHACDGIGGGYFDYLTATGQAIEADKQVARQAEQVWAFAYLYTTVEADPDWLDHAQHGADFLAQFAHTDQMACYTRLDRMGQPIAPTHGSATHDPLTGARVASAYAQMHLATADDQWAMLAKQTLHIALRHYQTAREKALAATTEPVALRHLSWPVALLRALLDARPLFTLPDWKEAAEPLLDEILNEFLDKRQDILREWVLPGGAFSHTPEGRRVSTGLTMETTDLLIDVGVMLGNRKLILQAMTECLRQCQWAWQGPAEDHPARNAPRAMSASADVSTQGLVQWVDWKDLPVVFADANHRLASVHGLALAALANGYLHTRHPDGPRWLHRVANYAFGHFSDPRHKAWHMSLSAQNQLVSAFKTTADNGCYALIRGLASTWQYLEQCAKLQPTGIRVASH</sequence>
<evidence type="ECO:0000313" key="3">
    <source>
        <dbReference type="EMBL" id="MBO0937539.1"/>
    </source>
</evidence>
<keyword evidence="4" id="KW-1185">Reference proteome</keyword>
<dbReference type="InterPro" id="IPR008928">
    <property type="entry name" value="6-hairpin_glycosidase_sf"/>
</dbReference>
<gene>
    <name evidence="3" type="ORF">J2I47_13360</name>
</gene>
<dbReference type="Proteomes" id="UP000664034">
    <property type="component" value="Unassembled WGS sequence"/>
</dbReference>
<evidence type="ECO:0000313" key="4">
    <source>
        <dbReference type="Proteomes" id="UP000664034"/>
    </source>
</evidence>
<organism evidence="3 4">
    <name type="scientific">Fibrella rubiginis</name>
    <dbReference type="NCBI Taxonomy" id="2817060"/>
    <lineage>
        <taxon>Bacteria</taxon>
        <taxon>Pseudomonadati</taxon>
        <taxon>Bacteroidota</taxon>
        <taxon>Cytophagia</taxon>
        <taxon>Cytophagales</taxon>
        <taxon>Spirosomataceae</taxon>
        <taxon>Fibrella</taxon>
    </lineage>
</organism>
<evidence type="ECO:0000256" key="2">
    <source>
        <dbReference type="ARBA" id="ARBA00023235"/>
    </source>
</evidence>
<proteinExistence type="inferred from homology"/>
<accession>A0A939K3M8</accession>
<dbReference type="PANTHER" id="PTHR15108">
    <property type="entry name" value="N-ACYLGLUCOSAMINE-2-EPIMERASE"/>
    <property type="match status" value="1"/>
</dbReference>
<comment type="caution">
    <text evidence="3">The sequence shown here is derived from an EMBL/GenBank/DDBJ whole genome shotgun (WGS) entry which is preliminary data.</text>
</comment>
<dbReference type="SUPFAM" id="SSF48208">
    <property type="entry name" value="Six-hairpin glycosidases"/>
    <property type="match status" value="1"/>
</dbReference>
<dbReference type="Gene3D" id="1.50.10.10">
    <property type="match status" value="1"/>
</dbReference>